<protein>
    <submittedName>
        <fullName evidence="1">Unannotated protein</fullName>
    </submittedName>
</protein>
<accession>A0A6J7H4U8</accession>
<reference evidence="1" key="1">
    <citation type="submission" date="2020-05" db="EMBL/GenBank/DDBJ databases">
        <authorList>
            <person name="Chiriac C."/>
            <person name="Salcher M."/>
            <person name="Ghai R."/>
            <person name="Kavagutti S V."/>
        </authorList>
    </citation>
    <scope>NUCLEOTIDE SEQUENCE</scope>
</reference>
<organism evidence="1">
    <name type="scientific">freshwater metagenome</name>
    <dbReference type="NCBI Taxonomy" id="449393"/>
    <lineage>
        <taxon>unclassified sequences</taxon>
        <taxon>metagenomes</taxon>
        <taxon>ecological metagenomes</taxon>
    </lineage>
</organism>
<proteinExistence type="predicted"/>
<dbReference type="AlphaFoldDB" id="A0A6J7H4U8"/>
<gene>
    <name evidence="1" type="ORF">UFOPK3610_01003</name>
</gene>
<name>A0A6J7H4U8_9ZZZZ</name>
<evidence type="ECO:0000313" key="1">
    <source>
        <dbReference type="EMBL" id="CAB4914026.1"/>
    </source>
</evidence>
<dbReference type="EMBL" id="CAFBMR010000035">
    <property type="protein sequence ID" value="CAB4914026.1"/>
    <property type="molecule type" value="Genomic_DNA"/>
</dbReference>
<sequence length="109" mass="10820">MTELSAEDAKLVTLARGSRARISAAAGAAVRDEVGRSYTAADVTLATGLVPALTLAVASAVAAGAKSLEAAVYLGNGEPDDAVLGGLGNVRLLTCAVDGTVRSDRHVNG</sequence>